<dbReference type="AlphaFoldDB" id="B4REE1"/>
<dbReference type="CAZy" id="GT4">
    <property type="family name" value="Glycosyltransferase Family 4"/>
</dbReference>
<dbReference type="eggNOG" id="COG0438">
    <property type="taxonomic scope" value="Bacteria"/>
</dbReference>
<evidence type="ECO:0000256" key="2">
    <source>
        <dbReference type="ARBA" id="ARBA00022679"/>
    </source>
</evidence>
<dbReference type="SUPFAM" id="SSF53756">
    <property type="entry name" value="UDP-Glycosyltransferase/glycogen phosphorylase"/>
    <property type="match status" value="1"/>
</dbReference>
<dbReference type="Gene3D" id="3.40.50.2000">
    <property type="entry name" value="Glycogen Phosphorylase B"/>
    <property type="match status" value="1"/>
</dbReference>
<feature type="domain" description="Glycosyl transferase family 1" evidence="3">
    <location>
        <begin position="200"/>
        <end position="361"/>
    </location>
</feature>
<dbReference type="EMBL" id="CP000747">
    <property type="protein sequence ID" value="ACG76883.1"/>
    <property type="molecule type" value="Genomic_DNA"/>
</dbReference>
<dbReference type="OrthoDB" id="5490290at2"/>
<dbReference type="InterPro" id="IPR001296">
    <property type="entry name" value="Glyco_trans_1"/>
</dbReference>
<proteinExistence type="predicted"/>
<keyword evidence="5" id="KW-1185">Reference proteome</keyword>
<gene>
    <name evidence="4" type="ordered locus">PHZ_c0469</name>
</gene>
<evidence type="ECO:0000313" key="5">
    <source>
        <dbReference type="Proteomes" id="UP000001868"/>
    </source>
</evidence>
<evidence type="ECO:0000256" key="1">
    <source>
        <dbReference type="ARBA" id="ARBA00022676"/>
    </source>
</evidence>
<dbReference type="Pfam" id="PF00534">
    <property type="entry name" value="Glycos_transf_1"/>
    <property type="match status" value="1"/>
</dbReference>
<dbReference type="STRING" id="450851.PHZ_c0469"/>
<dbReference type="PANTHER" id="PTHR12526">
    <property type="entry name" value="GLYCOSYLTRANSFERASE"/>
    <property type="match status" value="1"/>
</dbReference>
<organism evidence="4 5">
    <name type="scientific">Phenylobacterium zucineum (strain HLK1)</name>
    <dbReference type="NCBI Taxonomy" id="450851"/>
    <lineage>
        <taxon>Bacteria</taxon>
        <taxon>Pseudomonadati</taxon>
        <taxon>Pseudomonadota</taxon>
        <taxon>Alphaproteobacteria</taxon>
        <taxon>Caulobacterales</taxon>
        <taxon>Caulobacteraceae</taxon>
        <taxon>Phenylobacterium</taxon>
    </lineage>
</organism>
<dbReference type="Proteomes" id="UP000001868">
    <property type="component" value="Chromosome"/>
</dbReference>
<dbReference type="KEGG" id="pzu:PHZ_c0469"/>
<evidence type="ECO:0000313" key="4">
    <source>
        <dbReference type="EMBL" id="ACG76883.1"/>
    </source>
</evidence>
<accession>B4REE1</accession>
<keyword evidence="1" id="KW-0328">Glycosyltransferase</keyword>
<reference evidence="4 5" key="1">
    <citation type="journal article" date="2008" name="BMC Genomics">
        <title>Complete genome of Phenylobacterium zucineum - a novel facultative intracellular bacterium isolated from human erythroleukemia cell line K562.</title>
        <authorList>
            <person name="Luo Y."/>
            <person name="Xu X."/>
            <person name="Ding Z."/>
            <person name="Liu Z."/>
            <person name="Zhang B."/>
            <person name="Yan Z."/>
            <person name="Sun J."/>
            <person name="Hu S."/>
            <person name="Hu X."/>
        </authorList>
    </citation>
    <scope>NUCLEOTIDE SEQUENCE [LARGE SCALE GENOMIC DNA]</scope>
    <source>
        <strain evidence="4 5">HLK1</strain>
    </source>
</reference>
<dbReference type="RefSeq" id="WP_012521031.1">
    <property type="nucleotide sequence ID" value="NC_011144.1"/>
</dbReference>
<dbReference type="GO" id="GO:0016757">
    <property type="term" value="F:glycosyltransferase activity"/>
    <property type="evidence" value="ECO:0007669"/>
    <property type="project" value="UniProtKB-KW"/>
</dbReference>
<keyword evidence="2 4" id="KW-0808">Transferase</keyword>
<dbReference type="PANTHER" id="PTHR12526:SF510">
    <property type="entry name" value="D-INOSITOL 3-PHOSPHATE GLYCOSYLTRANSFERASE"/>
    <property type="match status" value="1"/>
</dbReference>
<dbReference type="CDD" id="cd03801">
    <property type="entry name" value="GT4_PimA-like"/>
    <property type="match status" value="1"/>
</dbReference>
<protein>
    <submittedName>
        <fullName evidence="4">Glycosyl transferase, group 1</fullName>
    </submittedName>
</protein>
<dbReference type="HOGENOM" id="CLU_033328_0_0_5"/>
<evidence type="ECO:0000259" key="3">
    <source>
        <dbReference type="Pfam" id="PF00534"/>
    </source>
</evidence>
<sequence length="546" mass="60143">MDAAILFESDAYRLDGPKLMGRQAAGNGFLRAAVAAHAGRPIWGYSPYGNAAQDFRRTVLEFDPAGRTEWIARNDLATMAERRVLFRPDGQLAPMAEFRLRAGPASYSLCGLTHTLSGPPMTAFAALPAAALAPWDAIICTSRAAVSVLEQAIGAGEEYFAWRFGREVRAPRPLLPVIPLGVHARDFEFSEADRAAARSLLGLADDEVAVLFAGRLVFHAKAHPYQMLRALQAVYETTGRKIVLVQAGQFPNEAVETAYTTSARDFCPDVRALFINGKDFERYRAAWRAADLFVSLSDNIQETFGITPLEAMASGVPVLVSDWDGYRDTVRDGEDGFRIATYAPDAGHGDHIAKAYESGELNYDFMLFRTCLTVSVDFPQLVDRLGRLIDDPDLRRRMGEAGRERVRSTYDWSHVYRRYQELWDELDAIRTREAAAAPDYWARAPRNAPGQPDPFRVFAGFPTARIGPDTRVALAPGGSADAYLALEGHPVFPHWKVAPDIVRAAFARLAEGEASIAELSVATTLQPSLMVEVVGRFLKMNLVQTA</sequence>
<name>B4REE1_PHEZH</name>